<evidence type="ECO:0000256" key="3">
    <source>
        <dbReference type="ARBA" id="ARBA00022475"/>
    </source>
</evidence>
<proteinExistence type="inferred from homology"/>
<keyword evidence="4" id="KW-0997">Cell inner membrane</keyword>
<reference evidence="11" key="1">
    <citation type="submission" date="2016-10" db="EMBL/GenBank/DDBJ databases">
        <authorList>
            <person name="Varghese N."/>
            <person name="Submissions S."/>
        </authorList>
    </citation>
    <scope>NUCLEOTIDE SEQUENCE [LARGE SCALE GENOMIC DNA]</scope>
    <source>
        <strain evidence="11">DSM 18733</strain>
    </source>
</reference>
<keyword evidence="2 8" id="KW-0813">Transport</keyword>
<feature type="transmembrane region" description="Helical" evidence="8">
    <location>
        <begin position="158"/>
        <end position="180"/>
    </location>
</feature>
<dbReference type="HAMAP" id="MF_01118">
    <property type="entry name" value="MFS_YhhS"/>
    <property type="match status" value="1"/>
</dbReference>
<evidence type="ECO:0000256" key="4">
    <source>
        <dbReference type="ARBA" id="ARBA00022519"/>
    </source>
</evidence>
<keyword evidence="11" id="KW-1185">Reference proteome</keyword>
<feature type="transmembrane region" description="Helical" evidence="8">
    <location>
        <begin position="349"/>
        <end position="371"/>
    </location>
</feature>
<dbReference type="Pfam" id="PF07690">
    <property type="entry name" value="MFS_1"/>
    <property type="match status" value="1"/>
</dbReference>
<organism evidence="10 11">
    <name type="scientific">Olivibacter domesticus</name>
    <name type="common">Pseudosphingobacterium domesticum</name>
    <dbReference type="NCBI Taxonomy" id="407022"/>
    <lineage>
        <taxon>Bacteria</taxon>
        <taxon>Pseudomonadati</taxon>
        <taxon>Bacteroidota</taxon>
        <taxon>Sphingobacteriia</taxon>
        <taxon>Sphingobacteriales</taxon>
        <taxon>Sphingobacteriaceae</taxon>
        <taxon>Olivibacter</taxon>
    </lineage>
</organism>
<accession>A0A1H7JD71</accession>
<evidence type="ECO:0000256" key="6">
    <source>
        <dbReference type="ARBA" id="ARBA00022989"/>
    </source>
</evidence>
<dbReference type="InterPro" id="IPR020846">
    <property type="entry name" value="MFS_dom"/>
</dbReference>
<dbReference type="NCBIfam" id="NF003477">
    <property type="entry name" value="PRK05122.1"/>
    <property type="match status" value="1"/>
</dbReference>
<evidence type="ECO:0000256" key="7">
    <source>
        <dbReference type="ARBA" id="ARBA00023136"/>
    </source>
</evidence>
<feature type="transmembrane region" description="Helical" evidence="8">
    <location>
        <begin position="227"/>
        <end position="253"/>
    </location>
</feature>
<dbReference type="AlphaFoldDB" id="A0A1H7JD71"/>
<dbReference type="InterPro" id="IPR023008">
    <property type="entry name" value="MFS_YhhS-like"/>
</dbReference>
<dbReference type="Gene3D" id="1.20.1250.20">
    <property type="entry name" value="MFS general substrate transporter like domains"/>
    <property type="match status" value="1"/>
</dbReference>
<keyword evidence="5 8" id="KW-0812">Transmembrane</keyword>
<evidence type="ECO:0000313" key="10">
    <source>
        <dbReference type="EMBL" id="SEK72553.1"/>
    </source>
</evidence>
<feature type="transmembrane region" description="Helical" evidence="8">
    <location>
        <begin position="186"/>
        <end position="204"/>
    </location>
</feature>
<feature type="transmembrane region" description="Helical" evidence="8">
    <location>
        <begin position="259"/>
        <end position="278"/>
    </location>
</feature>
<dbReference type="EMBL" id="FOAF01000001">
    <property type="protein sequence ID" value="SEK72553.1"/>
    <property type="molecule type" value="Genomic_DNA"/>
</dbReference>
<feature type="transmembrane region" description="Helical" evidence="8">
    <location>
        <begin position="377"/>
        <end position="399"/>
    </location>
</feature>
<evidence type="ECO:0000256" key="2">
    <source>
        <dbReference type="ARBA" id="ARBA00022448"/>
    </source>
</evidence>
<feature type="transmembrane region" description="Helical" evidence="8">
    <location>
        <begin position="117"/>
        <end position="137"/>
    </location>
</feature>
<keyword evidence="7 8" id="KW-0472">Membrane</keyword>
<keyword evidence="3 8" id="KW-1003">Cell membrane</keyword>
<dbReference type="InterPro" id="IPR050171">
    <property type="entry name" value="MFS_Transporters"/>
</dbReference>
<name>A0A1H7JD71_OLID1</name>
<dbReference type="STRING" id="407022.SAMN05661044_00983"/>
<sequence length="411" mass="43634">MGFFRRVIMKNLSISGFSEKPNIIIANYVILTFYGYFSIGLTLAVLPIFIHQQLGFNTVIAGAVISLQYVTTFIMRAYAGNIVDKKGPKPAVIASMICFLLTGVLLIAAFLTVDTPLLSLAILTVSRLMTGCAEGMVGASPVNWAMLRMGEQHTATAISYNGIANYSSMAIGAPLGVWMSSSLGNWSIGGLTILMGMVGLWSALRKPALKAEQDEPRKPFFKVLKSVSPYGTGLALAGIGFGTLSTFITLYYAYNKWDQAAICITAFSLLFVVGRLLFAGAIHKYGGTKVAIVSMIVESLGLLVLCMATDSDVAVFGAALAGLGFSLVFPALGVEAVSKVSTANKGAALGAYGLFIDISLGITGPLVGFVAKVFGMAYIFPFSMAMVIIGLFVCAVLNFEKEKKNNTLLTQ</sequence>
<feature type="transmembrane region" description="Helical" evidence="8">
    <location>
        <begin position="290"/>
        <end position="308"/>
    </location>
</feature>
<evidence type="ECO:0000256" key="5">
    <source>
        <dbReference type="ARBA" id="ARBA00022692"/>
    </source>
</evidence>
<dbReference type="SUPFAM" id="SSF103473">
    <property type="entry name" value="MFS general substrate transporter"/>
    <property type="match status" value="1"/>
</dbReference>
<dbReference type="Proteomes" id="UP000199421">
    <property type="component" value="Unassembled WGS sequence"/>
</dbReference>
<gene>
    <name evidence="10" type="ORF">SAMN05661044_00983</name>
</gene>
<feature type="transmembrane region" description="Helical" evidence="8">
    <location>
        <begin position="91"/>
        <end position="111"/>
    </location>
</feature>
<evidence type="ECO:0000256" key="8">
    <source>
        <dbReference type="HAMAP-Rule" id="MF_01118"/>
    </source>
</evidence>
<dbReference type="InterPro" id="IPR011701">
    <property type="entry name" value="MFS"/>
</dbReference>
<dbReference type="CDD" id="cd17489">
    <property type="entry name" value="MFS_YfcJ_like"/>
    <property type="match status" value="1"/>
</dbReference>
<dbReference type="PANTHER" id="PTHR23517">
    <property type="entry name" value="RESISTANCE PROTEIN MDTM, PUTATIVE-RELATED-RELATED"/>
    <property type="match status" value="1"/>
</dbReference>
<keyword evidence="6 8" id="KW-1133">Transmembrane helix</keyword>
<dbReference type="InterPro" id="IPR036259">
    <property type="entry name" value="MFS_trans_sf"/>
</dbReference>
<comment type="subcellular location">
    <subcellularLocation>
        <location evidence="1 8">Cell membrane</location>
        <topology evidence="1 8">Multi-pass membrane protein</topology>
    </subcellularLocation>
</comment>
<evidence type="ECO:0000313" key="11">
    <source>
        <dbReference type="Proteomes" id="UP000199421"/>
    </source>
</evidence>
<dbReference type="PANTHER" id="PTHR23517:SF13">
    <property type="entry name" value="MAJOR FACILITATOR SUPERFAMILY MFS_1"/>
    <property type="match status" value="1"/>
</dbReference>
<feature type="transmembrane region" description="Helical" evidence="8">
    <location>
        <begin position="56"/>
        <end position="79"/>
    </location>
</feature>
<dbReference type="GO" id="GO:0005886">
    <property type="term" value="C:plasma membrane"/>
    <property type="evidence" value="ECO:0007669"/>
    <property type="project" value="UniProtKB-SubCell"/>
</dbReference>
<evidence type="ECO:0000259" key="9">
    <source>
        <dbReference type="PROSITE" id="PS50850"/>
    </source>
</evidence>
<evidence type="ECO:0000256" key="1">
    <source>
        <dbReference type="ARBA" id="ARBA00004651"/>
    </source>
</evidence>
<feature type="transmembrane region" description="Helical" evidence="8">
    <location>
        <begin position="21"/>
        <end position="50"/>
    </location>
</feature>
<comment type="similarity">
    <text evidence="8">Belongs to the major facilitator superfamily. YhhS family.</text>
</comment>
<protein>
    <recommendedName>
        <fullName evidence="8">Uncharacterized MFS-type transporter SAMN05661044_00983</fullName>
    </recommendedName>
</protein>
<feature type="domain" description="Major facilitator superfamily (MFS) profile" evidence="9">
    <location>
        <begin position="221"/>
        <end position="411"/>
    </location>
</feature>
<dbReference type="GO" id="GO:0022857">
    <property type="term" value="F:transmembrane transporter activity"/>
    <property type="evidence" value="ECO:0007669"/>
    <property type="project" value="UniProtKB-UniRule"/>
</dbReference>
<feature type="transmembrane region" description="Helical" evidence="8">
    <location>
        <begin position="314"/>
        <end position="337"/>
    </location>
</feature>
<dbReference type="PROSITE" id="PS50850">
    <property type="entry name" value="MFS"/>
    <property type="match status" value="1"/>
</dbReference>